<dbReference type="PANTHER" id="PTHR32114">
    <property type="entry name" value="ABC TRANSPORTER ABCH.3"/>
    <property type="match status" value="1"/>
</dbReference>
<comment type="subunit">
    <text evidence="2">Heterodimer of SbcC and SbcD.</text>
</comment>
<reference evidence="5" key="1">
    <citation type="submission" date="2020-02" db="EMBL/GenBank/DDBJ databases">
        <authorList>
            <person name="Meier V. D."/>
        </authorList>
    </citation>
    <scope>NUCLEOTIDE SEQUENCE</scope>
    <source>
        <strain evidence="5">AVDCRST_MAG52</strain>
    </source>
</reference>
<dbReference type="InterPro" id="IPR027417">
    <property type="entry name" value="P-loop_NTPase"/>
</dbReference>
<protein>
    <recommendedName>
        <fullName evidence="3">Nuclease SbcCD subunit C</fullName>
    </recommendedName>
</protein>
<evidence type="ECO:0000256" key="3">
    <source>
        <dbReference type="ARBA" id="ARBA00013368"/>
    </source>
</evidence>
<evidence type="ECO:0000259" key="4">
    <source>
        <dbReference type="Pfam" id="PF13476"/>
    </source>
</evidence>
<dbReference type="EMBL" id="CADCTN010000193">
    <property type="protein sequence ID" value="CAA9264156.1"/>
    <property type="molecule type" value="Genomic_DNA"/>
</dbReference>
<sequence length="266" mass="28849">MRLHTLALTAFGPFPGTVEVDLDEAAGDGLFLLWGPTGAGKTTLLDAVVYALYGTVPGARGEEKRLRSDHADSATRTEISCEVTLAGERLRVIRRPEQQRPKRRGTGWTTEQAKLTVQRWTGGEWAPVSTRIDEGSEYLRTRLGLSAEQFCQVVLLPQGDFARFLRAEPEDRGRLLRTLFDVGRFAKVEDWLAGERSAARERLDTVRHRMGALIARLAQVAEAEVPEELAPELAGAGPGAGIAPWVARLRAAAEGRLATAVGAAGA</sequence>
<comment type="similarity">
    <text evidence="1">Belongs to the SMC family. SbcC subfamily.</text>
</comment>
<accession>A0A6J4IWJ6</accession>
<evidence type="ECO:0000256" key="1">
    <source>
        <dbReference type="ARBA" id="ARBA00006930"/>
    </source>
</evidence>
<dbReference type="PANTHER" id="PTHR32114:SF2">
    <property type="entry name" value="ABC TRANSPORTER ABCH.3"/>
    <property type="match status" value="1"/>
</dbReference>
<name>A0A6J4IWJ6_9ACTN</name>
<feature type="domain" description="Rad50/SbcC-type AAA" evidence="4">
    <location>
        <begin position="7"/>
        <end position="181"/>
    </location>
</feature>
<dbReference type="Gene3D" id="3.40.50.300">
    <property type="entry name" value="P-loop containing nucleotide triphosphate hydrolases"/>
    <property type="match status" value="1"/>
</dbReference>
<evidence type="ECO:0000256" key="2">
    <source>
        <dbReference type="ARBA" id="ARBA00011322"/>
    </source>
</evidence>
<gene>
    <name evidence="5" type="ORF">AVDCRST_MAG52-2761</name>
</gene>
<dbReference type="AlphaFoldDB" id="A0A6J4IWJ6"/>
<organism evidence="5">
    <name type="scientific">uncultured Blastococcus sp</name>
    <dbReference type="NCBI Taxonomy" id="217144"/>
    <lineage>
        <taxon>Bacteria</taxon>
        <taxon>Bacillati</taxon>
        <taxon>Actinomycetota</taxon>
        <taxon>Actinomycetes</taxon>
        <taxon>Geodermatophilales</taxon>
        <taxon>Geodermatophilaceae</taxon>
        <taxon>Blastococcus</taxon>
        <taxon>environmental samples</taxon>
    </lineage>
</organism>
<dbReference type="GO" id="GO:0016887">
    <property type="term" value="F:ATP hydrolysis activity"/>
    <property type="evidence" value="ECO:0007669"/>
    <property type="project" value="InterPro"/>
</dbReference>
<dbReference type="InterPro" id="IPR038729">
    <property type="entry name" value="Rad50/SbcC_AAA"/>
</dbReference>
<dbReference type="SUPFAM" id="SSF52540">
    <property type="entry name" value="P-loop containing nucleoside triphosphate hydrolases"/>
    <property type="match status" value="1"/>
</dbReference>
<evidence type="ECO:0000313" key="5">
    <source>
        <dbReference type="EMBL" id="CAA9264156.1"/>
    </source>
</evidence>
<proteinExistence type="inferred from homology"/>
<dbReference type="GO" id="GO:0006302">
    <property type="term" value="P:double-strand break repair"/>
    <property type="evidence" value="ECO:0007669"/>
    <property type="project" value="InterPro"/>
</dbReference>
<dbReference type="Pfam" id="PF13476">
    <property type="entry name" value="AAA_23"/>
    <property type="match status" value="1"/>
</dbReference>
<feature type="non-terminal residue" evidence="5">
    <location>
        <position position="266"/>
    </location>
</feature>